<gene>
    <name evidence="1" type="primary">TOX4</name>
    <name evidence="1" type="ORF">IWW38_002124</name>
</gene>
<accession>A0ACC1M5Z7</accession>
<dbReference type="Proteomes" id="UP001139981">
    <property type="component" value="Unassembled WGS sequence"/>
</dbReference>
<evidence type="ECO:0000313" key="1">
    <source>
        <dbReference type="EMBL" id="KAJ2896060.1"/>
    </source>
</evidence>
<dbReference type="EMBL" id="JANBVB010000228">
    <property type="protein sequence ID" value="KAJ2896060.1"/>
    <property type="molecule type" value="Genomic_DNA"/>
</dbReference>
<keyword evidence="2" id="KW-1185">Reference proteome</keyword>
<proteinExistence type="predicted"/>
<organism evidence="1 2">
    <name type="scientific">Coemansia aciculifera</name>
    <dbReference type="NCBI Taxonomy" id="417176"/>
    <lineage>
        <taxon>Eukaryota</taxon>
        <taxon>Fungi</taxon>
        <taxon>Fungi incertae sedis</taxon>
        <taxon>Zoopagomycota</taxon>
        <taxon>Kickxellomycotina</taxon>
        <taxon>Kickxellomycetes</taxon>
        <taxon>Kickxellales</taxon>
        <taxon>Kickxellaceae</taxon>
        <taxon>Coemansia</taxon>
    </lineage>
</organism>
<sequence length="300" mass="31814">MPPVSGDIGATFAKVQLAEAYETLALIHSKASRKPAPAAKKPAAATAPAAAVKRDPNEPKKPSSAYTLFTHEKRLEIKNKQPDIPANEAWTKTIEAWSSISSEERQQYEDRAVVLKKEYLAAMAKYKAEHGGSTPVAEPKDDNVNDKDEEEVEDLTPAAPALAPAPSKAPRAKKTKDADVPVPAPASSPAPAPIVDDKEGKAEEGVIAAAVPSKAHRVKKPKDTNAPTADTTSDGTEPKAPAEPAVAASNGSAPEKRKKKSASAGEVAVASTSEHDGEHHDYEKKKKKKKSHKSKHSESQ</sequence>
<protein>
    <submittedName>
        <fullName evidence="1">TOX high mobility group box member 4</fullName>
    </submittedName>
</protein>
<name>A0ACC1M5Z7_9FUNG</name>
<comment type="caution">
    <text evidence="1">The sequence shown here is derived from an EMBL/GenBank/DDBJ whole genome shotgun (WGS) entry which is preliminary data.</text>
</comment>
<reference evidence="1" key="1">
    <citation type="submission" date="2022-07" db="EMBL/GenBank/DDBJ databases">
        <title>Phylogenomic reconstructions and comparative analyses of Kickxellomycotina fungi.</title>
        <authorList>
            <person name="Reynolds N.K."/>
            <person name="Stajich J.E."/>
            <person name="Barry K."/>
            <person name="Grigoriev I.V."/>
            <person name="Crous P."/>
            <person name="Smith M.E."/>
        </authorList>
    </citation>
    <scope>NUCLEOTIDE SEQUENCE</scope>
    <source>
        <strain evidence="1">CBS 190363</strain>
    </source>
</reference>
<evidence type="ECO:0000313" key="2">
    <source>
        <dbReference type="Proteomes" id="UP001139981"/>
    </source>
</evidence>